<dbReference type="OrthoDB" id="37804at2"/>
<dbReference type="KEGG" id="tmm:Tmari_0784"/>
<dbReference type="PaxDb" id="243274-THEMA_00735"/>
<dbReference type="Proteomes" id="UP000008183">
    <property type="component" value="Chromosome"/>
</dbReference>
<dbReference type="EnsemblBacteria" id="AAD35865">
    <property type="protein sequence ID" value="AAD35865"/>
    <property type="gene ID" value="TM_0783"/>
</dbReference>
<organism evidence="1 2">
    <name type="scientific">Thermotoga maritima (strain ATCC 43589 / DSM 3109 / JCM 10099 / NBRC 100826 / MSB8)</name>
    <dbReference type="NCBI Taxonomy" id="243274"/>
    <lineage>
        <taxon>Bacteria</taxon>
        <taxon>Thermotogati</taxon>
        <taxon>Thermotogota</taxon>
        <taxon>Thermotogae</taxon>
        <taxon>Thermotogales</taxon>
        <taxon>Thermotogaceae</taxon>
        <taxon>Thermotoga</taxon>
    </lineage>
</organism>
<reference evidence="1 2" key="1">
    <citation type="journal article" date="1999" name="Nature">
        <title>Evidence for lateral gene transfer between Archaea and Bacteria from genome sequence of Thermotoga maritima.</title>
        <authorList>
            <person name="Nelson K.E."/>
            <person name="Clayton R.A."/>
            <person name="Gill S.R."/>
            <person name="Gwinn M.L."/>
            <person name="Dodson R.J."/>
            <person name="Haft D.H."/>
            <person name="Hickey E.K."/>
            <person name="Peterson J.D."/>
            <person name="Nelson W.C."/>
            <person name="Ketchum K.A."/>
            <person name="McDonald L."/>
            <person name="Utterback T.R."/>
            <person name="Malek J.A."/>
            <person name="Linher K.D."/>
            <person name="Garrett M.M."/>
            <person name="Stewart A.M."/>
            <person name="Cotton M.D."/>
            <person name="Pratt M.S."/>
            <person name="Phillips C.A."/>
            <person name="Richardson D."/>
            <person name="Heidelberg J."/>
            <person name="Sutton G.G."/>
            <person name="Fleischmann R.D."/>
            <person name="White O."/>
            <person name="Salzberg S.L."/>
            <person name="Smith H.O."/>
            <person name="Venter J.C."/>
            <person name="Fraser C.M."/>
        </authorList>
    </citation>
    <scope>NUCLEOTIDE SEQUENCE [LARGE SCALE GENOMIC DNA]</scope>
    <source>
        <strain evidence="2">ATCC 43589 / DSM 3109 / JCM 10099 / NBRC 100826 / MSB8</strain>
    </source>
</reference>
<dbReference type="PATRIC" id="fig|243274.17.peg.785"/>
<evidence type="ECO:0000313" key="1">
    <source>
        <dbReference type="EMBL" id="AAD35865.1"/>
    </source>
</evidence>
<dbReference type="EMBL" id="AE000512">
    <property type="protein sequence ID" value="AAD35865.1"/>
    <property type="molecule type" value="Genomic_DNA"/>
</dbReference>
<gene>
    <name evidence="1" type="ordered locus">TM_0783</name>
</gene>
<sequence>MDSFVLFEQGILSDMIMCTTIKSRPLEGPGVFV</sequence>
<accession>Q9WZP0</accession>
<dbReference type="KEGG" id="tmi:THEMA_00735"/>
<evidence type="ECO:0000313" key="2">
    <source>
        <dbReference type="Proteomes" id="UP000008183"/>
    </source>
</evidence>
<dbReference type="KEGG" id="tmw:THMA_0802"/>
<dbReference type="KEGG" id="tma:TM0783"/>
<proteinExistence type="predicted"/>
<dbReference type="InParanoid" id="Q9WZP0"/>
<dbReference type="PIR" id="H72332">
    <property type="entry name" value="H72332"/>
</dbReference>
<name>Q9WZP0_THEMA</name>
<keyword evidence="2" id="KW-1185">Reference proteome</keyword>
<dbReference type="AlphaFoldDB" id="Q9WZP0"/>
<protein>
    <submittedName>
        <fullName evidence="1">Uncharacterized protein</fullName>
    </submittedName>
</protein>